<evidence type="ECO:0000256" key="5">
    <source>
        <dbReference type="ARBA" id="ARBA00023152"/>
    </source>
</evidence>
<dbReference type="GO" id="GO:0006096">
    <property type="term" value="P:glycolytic process"/>
    <property type="evidence" value="ECO:0007669"/>
    <property type="project" value="UniProtKB-KW"/>
</dbReference>
<comment type="function">
    <text evidence="2">Catalyzes the interconversion of 2-phosphoglycerate and 3-phosphoglycerate.</text>
</comment>
<comment type="caution">
    <text evidence="8">The sequence shown here is derived from an EMBL/GenBank/DDBJ whole genome shotgun (WGS) entry which is preliminary data.</text>
</comment>
<dbReference type="SUPFAM" id="SSF53649">
    <property type="entry name" value="Alkaline phosphatase-like"/>
    <property type="match status" value="1"/>
</dbReference>
<keyword evidence="6 8" id="KW-0413">Isomerase</keyword>
<evidence type="ECO:0000313" key="8">
    <source>
        <dbReference type="EMBL" id="HIV37395.1"/>
    </source>
</evidence>
<dbReference type="NCBIfam" id="TIGR00306">
    <property type="entry name" value="apgM"/>
    <property type="match status" value="1"/>
</dbReference>
<dbReference type="PIRSF" id="PIRSF006392">
    <property type="entry name" value="IPGAM_arch"/>
    <property type="match status" value="1"/>
</dbReference>
<evidence type="ECO:0000259" key="7">
    <source>
        <dbReference type="Pfam" id="PF01676"/>
    </source>
</evidence>
<evidence type="ECO:0000256" key="3">
    <source>
        <dbReference type="ARBA" id="ARBA00004921"/>
    </source>
</evidence>
<dbReference type="Proteomes" id="UP000886814">
    <property type="component" value="Unassembled WGS sequence"/>
</dbReference>
<dbReference type="EC" id="5.4.2.12" evidence="8"/>
<dbReference type="Gene3D" id="3.30.70.2130">
    <property type="entry name" value="Metalloenzyme domain"/>
    <property type="match status" value="1"/>
</dbReference>
<dbReference type="PANTHER" id="PTHR31209">
    <property type="entry name" value="COFACTOR-INDEPENDENT PHOSPHOGLYCERATE MUTASE"/>
    <property type="match status" value="1"/>
</dbReference>
<dbReference type="Pfam" id="PF01676">
    <property type="entry name" value="Metalloenzyme"/>
    <property type="match status" value="1"/>
</dbReference>
<dbReference type="InterPro" id="IPR004456">
    <property type="entry name" value="Pglycerate_mutase_ApgM"/>
</dbReference>
<name>A0A9D1TE16_9FIRM</name>
<dbReference type="NCBIfam" id="NF003242">
    <property type="entry name" value="PRK04200.1"/>
    <property type="match status" value="1"/>
</dbReference>
<evidence type="ECO:0000256" key="2">
    <source>
        <dbReference type="ARBA" id="ARBA00002315"/>
    </source>
</evidence>
<dbReference type="InterPro" id="IPR017850">
    <property type="entry name" value="Alkaline_phosphatase_core_sf"/>
</dbReference>
<evidence type="ECO:0000256" key="1">
    <source>
        <dbReference type="ARBA" id="ARBA00000370"/>
    </source>
</evidence>
<proteinExistence type="inferred from homology"/>
<feature type="domain" description="Metalloenzyme" evidence="7">
    <location>
        <begin position="1"/>
        <end position="369"/>
    </location>
</feature>
<dbReference type="CDD" id="cd16011">
    <property type="entry name" value="iPGM_like"/>
    <property type="match status" value="1"/>
</dbReference>
<gene>
    <name evidence="8" type="ORF">H9747_00095</name>
</gene>
<dbReference type="Pfam" id="PF10143">
    <property type="entry name" value="PhosphMutase"/>
    <property type="match status" value="1"/>
</dbReference>
<protein>
    <submittedName>
        <fullName evidence="8">Cofactor-independent phosphoglycerate mutase</fullName>
        <ecNumber evidence="8">5.4.2.12</ecNumber>
    </submittedName>
</protein>
<keyword evidence="5" id="KW-0324">Glycolysis</keyword>
<dbReference type="EMBL" id="DXIQ01000002">
    <property type="protein sequence ID" value="HIV37395.1"/>
    <property type="molecule type" value="Genomic_DNA"/>
</dbReference>
<dbReference type="PANTHER" id="PTHR31209:SF4">
    <property type="entry name" value="2,3-BISPHOSPHOGLYCERATE-INDEPENDENT PHOSPHOGLYCERATE MUTASE"/>
    <property type="match status" value="1"/>
</dbReference>
<comment type="catalytic activity">
    <reaction evidence="1">
        <text>(2R)-2-phosphoglycerate = (2R)-3-phosphoglycerate</text>
        <dbReference type="Rhea" id="RHEA:15901"/>
        <dbReference type="ChEBI" id="CHEBI:58272"/>
        <dbReference type="ChEBI" id="CHEBI:58289"/>
        <dbReference type="EC" id="5.4.2.12"/>
    </reaction>
</comment>
<evidence type="ECO:0000256" key="6">
    <source>
        <dbReference type="ARBA" id="ARBA00023235"/>
    </source>
</evidence>
<sequence length="401" mass="44867">MKYIVVLGDGMADEPLEELGGKTPLAYADTPVMDSLARWGEMGMVKNVPKGMAPGSDTANLSVLGYDPEIYYSGRSPLEALNIGVDMEEGDVAIRANLVTLSQEEESYEDKRILDHSADEITTEEAKILLEAVKKELENETFQFYPGTSYRHCLIWKEGMTVPLTPPHDIRGKKIREYLPDEPALLEMQKKSYEILNDHPVNRARMEKGLNPGNSLWFWGAGTKPSLDSFEEKFHKKGAMISAVDLLKGIAVGTSMKNIYVEGANGGLDTNYEGKADAALKALLEDNCDFVYVHVEAPDEMGHQGSIEKKIKAIEYLDKRVVARIKDGMDASGEDYRMLVLPDHPTPICVKTHTSDPVPYVLYDSRNREEKDGISYSEAEAKKTRKLLEKGHELIWHLLEE</sequence>
<dbReference type="GO" id="GO:0046872">
    <property type="term" value="F:metal ion binding"/>
    <property type="evidence" value="ECO:0007669"/>
    <property type="project" value="InterPro"/>
</dbReference>
<dbReference type="NCBIfam" id="TIGR02535">
    <property type="entry name" value="hyp_Hser_kinase"/>
    <property type="match status" value="1"/>
</dbReference>
<dbReference type="AlphaFoldDB" id="A0A9D1TE16"/>
<evidence type="ECO:0000313" key="9">
    <source>
        <dbReference type="Proteomes" id="UP000886814"/>
    </source>
</evidence>
<accession>A0A9D1TE16</accession>
<dbReference type="GO" id="GO:0004619">
    <property type="term" value="F:phosphoglycerate mutase activity"/>
    <property type="evidence" value="ECO:0007669"/>
    <property type="project" value="UniProtKB-EC"/>
</dbReference>
<dbReference type="InterPro" id="IPR042253">
    <property type="entry name" value="Pglycerate_mutase_ApgM_sf"/>
</dbReference>
<reference evidence="8" key="1">
    <citation type="journal article" date="2021" name="PeerJ">
        <title>Extensive microbial diversity within the chicken gut microbiome revealed by metagenomics and culture.</title>
        <authorList>
            <person name="Gilroy R."/>
            <person name="Ravi A."/>
            <person name="Getino M."/>
            <person name="Pursley I."/>
            <person name="Horton D.L."/>
            <person name="Alikhan N.F."/>
            <person name="Baker D."/>
            <person name="Gharbi K."/>
            <person name="Hall N."/>
            <person name="Watson M."/>
            <person name="Adriaenssens E.M."/>
            <person name="Foster-Nyarko E."/>
            <person name="Jarju S."/>
            <person name="Secka A."/>
            <person name="Antonio M."/>
            <person name="Oren A."/>
            <person name="Chaudhuri R.R."/>
            <person name="La Ragione R."/>
            <person name="Hildebrand F."/>
            <person name="Pallen M.J."/>
        </authorList>
    </citation>
    <scope>NUCLEOTIDE SEQUENCE</scope>
    <source>
        <strain evidence="8">CHK195-9823</strain>
    </source>
</reference>
<dbReference type="InterPro" id="IPR023665">
    <property type="entry name" value="ApgAM_prokaryotes"/>
</dbReference>
<comment type="pathway">
    <text evidence="3">Carbohydrate degradation.</text>
</comment>
<comment type="similarity">
    <text evidence="4">Belongs to the BPG-independent phosphoglycerate mutase family. A-PGAM subfamily.</text>
</comment>
<organism evidence="8 9">
    <name type="scientific">Candidatus Blautia stercorigallinarum</name>
    <dbReference type="NCBI Taxonomy" id="2838501"/>
    <lineage>
        <taxon>Bacteria</taxon>
        <taxon>Bacillati</taxon>
        <taxon>Bacillota</taxon>
        <taxon>Clostridia</taxon>
        <taxon>Lachnospirales</taxon>
        <taxon>Lachnospiraceae</taxon>
        <taxon>Blautia</taxon>
    </lineage>
</organism>
<reference evidence="8" key="2">
    <citation type="submission" date="2021-04" db="EMBL/GenBank/DDBJ databases">
        <authorList>
            <person name="Gilroy R."/>
        </authorList>
    </citation>
    <scope>NUCLEOTIDE SEQUENCE</scope>
    <source>
        <strain evidence="8">CHK195-9823</strain>
    </source>
</reference>
<dbReference type="InterPro" id="IPR006124">
    <property type="entry name" value="Metalloenzyme"/>
</dbReference>
<dbReference type="Gene3D" id="3.40.720.10">
    <property type="entry name" value="Alkaline Phosphatase, subunit A"/>
    <property type="match status" value="1"/>
</dbReference>
<evidence type="ECO:0000256" key="4">
    <source>
        <dbReference type="ARBA" id="ARBA00005524"/>
    </source>
</evidence>